<comment type="caution">
    <text evidence="9">The sequence shown here is derived from an EMBL/GenBank/DDBJ whole genome shotgun (WGS) entry which is preliminary data.</text>
</comment>
<gene>
    <name evidence="9" type="ORF">IAC52_00330</name>
</gene>
<protein>
    <submittedName>
        <fullName evidence="9">CCA tRNA nucleotidyltransferase</fullName>
    </submittedName>
</protein>
<dbReference type="SUPFAM" id="SSF81301">
    <property type="entry name" value="Nucleotidyltransferase"/>
    <property type="match status" value="1"/>
</dbReference>
<dbReference type="InterPro" id="IPR002646">
    <property type="entry name" value="PolA_pol_head_dom"/>
</dbReference>
<reference evidence="9" key="1">
    <citation type="submission" date="2020-10" db="EMBL/GenBank/DDBJ databases">
        <authorList>
            <person name="Gilroy R."/>
        </authorList>
    </citation>
    <scope>NUCLEOTIDE SEQUENCE</scope>
    <source>
        <strain evidence="9">ChiGjej1B1-22543</strain>
    </source>
</reference>
<evidence type="ECO:0000256" key="4">
    <source>
        <dbReference type="ARBA" id="ARBA00022695"/>
    </source>
</evidence>
<proteinExistence type="inferred from homology"/>
<comment type="cofactor">
    <cofactor evidence="1">
        <name>Mg(2+)</name>
        <dbReference type="ChEBI" id="CHEBI:18420"/>
    </cofactor>
</comment>
<comment type="similarity">
    <text evidence="7">Belongs to the tRNA nucleotidyltransferase/poly(A) polymerase family.</text>
</comment>
<feature type="domain" description="Poly A polymerase head" evidence="8">
    <location>
        <begin position="21"/>
        <end position="141"/>
    </location>
</feature>
<evidence type="ECO:0000256" key="1">
    <source>
        <dbReference type="ARBA" id="ARBA00001946"/>
    </source>
</evidence>
<keyword evidence="2 7" id="KW-0808">Transferase</keyword>
<evidence type="ECO:0000256" key="5">
    <source>
        <dbReference type="ARBA" id="ARBA00022723"/>
    </source>
</evidence>
<dbReference type="PANTHER" id="PTHR46173">
    <property type="entry name" value="CCA TRNA NUCLEOTIDYLTRANSFERASE 1, MITOCHONDRIAL"/>
    <property type="match status" value="1"/>
</dbReference>
<keyword evidence="7" id="KW-0694">RNA-binding</keyword>
<dbReference type="GO" id="GO:0000049">
    <property type="term" value="F:tRNA binding"/>
    <property type="evidence" value="ECO:0007669"/>
    <property type="project" value="TreeGrafter"/>
</dbReference>
<keyword evidence="3" id="KW-0819">tRNA processing</keyword>
<dbReference type="EMBL" id="DVMV01000004">
    <property type="protein sequence ID" value="HIU44735.1"/>
    <property type="molecule type" value="Genomic_DNA"/>
</dbReference>
<keyword evidence="4" id="KW-0548">Nucleotidyltransferase</keyword>
<dbReference type="AlphaFoldDB" id="A0A9D1S1Y8"/>
<dbReference type="Pfam" id="PF01743">
    <property type="entry name" value="PolyA_pol"/>
    <property type="match status" value="1"/>
</dbReference>
<accession>A0A9D1S1Y8</accession>
<dbReference type="Gene3D" id="1.10.3090.10">
    <property type="entry name" value="cca-adding enzyme, domain 2"/>
    <property type="match status" value="1"/>
</dbReference>
<evidence type="ECO:0000313" key="9">
    <source>
        <dbReference type="EMBL" id="HIU44735.1"/>
    </source>
</evidence>
<evidence type="ECO:0000256" key="3">
    <source>
        <dbReference type="ARBA" id="ARBA00022694"/>
    </source>
</evidence>
<reference evidence="9" key="2">
    <citation type="journal article" date="2021" name="PeerJ">
        <title>Extensive microbial diversity within the chicken gut microbiome revealed by metagenomics and culture.</title>
        <authorList>
            <person name="Gilroy R."/>
            <person name="Ravi A."/>
            <person name="Getino M."/>
            <person name="Pursley I."/>
            <person name="Horton D.L."/>
            <person name="Alikhan N.F."/>
            <person name="Baker D."/>
            <person name="Gharbi K."/>
            <person name="Hall N."/>
            <person name="Watson M."/>
            <person name="Adriaenssens E.M."/>
            <person name="Foster-Nyarko E."/>
            <person name="Jarju S."/>
            <person name="Secka A."/>
            <person name="Antonio M."/>
            <person name="Oren A."/>
            <person name="Chaudhuri R.R."/>
            <person name="La Ragione R."/>
            <person name="Hildebrand F."/>
            <person name="Pallen M.J."/>
        </authorList>
    </citation>
    <scope>NUCLEOTIDE SEQUENCE</scope>
    <source>
        <strain evidence="9">ChiGjej1B1-22543</strain>
    </source>
</reference>
<evidence type="ECO:0000256" key="7">
    <source>
        <dbReference type="RuleBase" id="RU003953"/>
    </source>
</evidence>
<evidence type="ECO:0000256" key="6">
    <source>
        <dbReference type="ARBA" id="ARBA00022842"/>
    </source>
</evidence>
<dbReference type="InterPro" id="IPR050264">
    <property type="entry name" value="Bact_CCA-adding_enz_type3_sf"/>
</dbReference>
<name>A0A9D1S1Y8_9FIRM</name>
<dbReference type="SUPFAM" id="SSF81891">
    <property type="entry name" value="Poly A polymerase C-terminal region-like"/>
    <property type="match status" value="1"/>
</dbReference>
<dbReference type="CDD" id="cd05398">
    <property type="entry name" value="NT_ClassII-CCAase"/>
    <property type="match status" value="1"/>
</dbReference>
<organism evidence="9 10">
    <name type="scientific">Candidatus Alloenteromonas pullicola</name>
    <dbReference type="NCBI Taxonomy" id="2840784"/>
    <lineage>
        <taxon>Bacteria</taxon>
        <taxon>Bacillati</taxon>
        <taxon>Bacillota</taxon>
        <taxon>Bacillota incertae sedis</taxon>
        <taxon>Candidatus Alloenteromonas</taxon>
    </lineage>
</organism>
<dbReference type="PANTHER" id="PTHR46173:SF1">
    <property type="entry name" value="CCA TRNA NUCLEOTIDYLTRANSFERASE 1, MITOCHONDRIAL"/>
    <property type="match status" value="1"/>
</dbReference>
<evidence type="ECO:0000256" key="2">
    <source>
        <dbReference type="ARBA" id="ARBA00022679"/>
    </source>
</evidence>
<dbReference type="InterPro" id="IPR043519">
    <property type="entry name" value="NT_sf"/>
</dbReference>
<dbReference type="GO" id="GO:0046872">
    <property type="term" value="F:metal ion binding"/>
    <property type="evidence" value="ECO:0007669"/>
    <property type="project" value="UniProtKB-KW"/>
</dbReference>
<evidence type="ECO:0000313" key="10">
    <source>
        <dbReference type="Proteomes" id="UP000824070"/>
    </source>
</evidence>
<dbReference type="Gene3D" id="3.30.460.10">
    <property type="entry name" value="Beta Polymerase, domain 2"/>
    <property type="match status" value="1"/>
</dbReference>
<keyword evidence="6" id="KW-0460">Magnesium</keyword>
<dbReference type="GO" id="GO:0008033">
    <property type="term" value="P:tRNA processing"/>
    <property type="evidence" value="ECO:0007669"/>
    <property type="project" value="UniProtKB-KW"/>
</dbReference>
<dbReference type="GO" id="GO:0016779">
    <property type="term" value="F:nucleotidyltransferase activity"/>
    <property type="evidence" value="ECO:0007669"/>
    <property type="project" value="UniProtKB-KW"/>
</dbReference>
<keyword evidence="5" id="KW-0479">Metal-binding</keyword>
<sequence>MDLSFAFDFLNSRLSRLGKQAYCVGGSVRDFLLGLPFDDFDFALPLYPEEVLRCFPEADARFRRYGSFQVAIGGRRIDLTCFRREGDYLDHRHPGKLEFGVDMAEDSKRRDFTVNALYLDASGNVYDFHQGLSDLASGMIRFIGDPRKRIEEDPLRIERAYRFKDKLGFSFDAKTGEEIEALRGLLANINPDKLRMEGKKR</sequence>
<dbReference type="Proteomes" id="UP000824070">
    <property type="component" value="Unassembled WGS sequence"/>
</dbReference>
<evidence type="ECO:0000259" key="8">
    <source>
        <dbReference type="Pfam" id="PF01743"/>
    </source>
</evidence>